<comment type="caution">
    <text evidence="1">The sequence shown here is derived from an EMBL/GenBank/DDBJ whole genome shotgun (WGS) entry which is preliminary data.</text>
</comment>
<dbReference type="EMBL" id="JAGFNK010000168">
    <property type="protein sequence ID" value="KAI9462548.1"/>
    <property type="molecule type" value="Genomic_DNA"/>
</dbReference>
<organism evidence="1 2">
    <name type="scientific">Russula earlei</name>
    <dbReference type="NCBI Taxonomy" id="71964"/>
    <lineage>
        <taxon>Eukaryota</taxon>
        <taxon>Fungi</taxon>
        <taxon>Dikarya</taxon>
        <taxon>Basidiomycota</taxon>
        <taxon>Agaricomycotina</taxon>
        <taxon>Agaricomycetes</taxon>
        <taxon>Russulales</taxon>
        <taxon>Russulaceae</taxon>
        <taxon>Russula</taxon>
    </lineage>
</organism>
<sequence length="448" mass="49332">MLPSLGAIFFSLFGLFAAVPVQARSSTGNSVLVVLQPDLKRDNFTIFFDNLEKRGYDLTLRTPEDDALPIIRDDNPTYSHIILFAPDIKSFSQDVTPQSLVTVLNAGTNLIVALSPTQSPVFTLASEFSLILPPPSTPLISHFPARDSPPSVIPVAVPPKHPLLTPNTPPVWYSGIPFAHGNNPLLVPILHAPAESFASDTDSDAGAEALFDAAERGGEGLWAGSAMGIVTGFQTRDNSARVTWVGGIELFTDAYAHKSLPSGEKSGNEQFARDVAAWTFQENLVLRIDSITHHLLNETVPREHYTINENIVFEAHISRYDSERGWSPYSGLHDLQLEFTMLDPHIRTALLPVTSKLGLYQAAFRIPDRHGVFKFVLDYRRRGWTILKATTTVPVVPPRHDGYPRFLSAAWPYYAGAISTSLGFFVFAALWLAGDDKERKKGKATKTE</sequence>
<accession>A0ACC0U433</accession>
<keyword evidence="2" id="KW-1185">Reference proteome</keyword>
<proteinExistence type="predicted"/>
<dbReference type="Proteomes" id="UP001207468">
    <property type="component" value="Unassembled WGS sequence"/>
</dbReference>
<gene>
    <name evidence="1" type="ORF">F5148DRAFT_1016231</name>
</gene>
<reference evidence="1" key="1">
    <citation type="submission" date="2021-03" db="EMBL/GenBank/DDBJ databases">
        <title>Evolutionary priming and transition to the ectomycorrhizal habit in an iconic lineage of mushroom-forming fungi: is preadaptation a requirement?</title>
        <authorList>
            <consortium name="DOE Joint Genome Institute"/>
            <person name="Looney B.P."/>
            <person name="Miyauchi S."/>
            <person name="Morin E."/>
            <person name="Drula E."/>
            <person name="Courty P.E."/>
            <person name="Chicoki N."/>
            <person name="Fauchery L."/>
            <person name="Kohler A."/>
            <person name="Kuo A."/>
            <person name="LaButti K."/>
            <person name="Pangilinan J."/>
            <person name="Lipzen A."/>
            <person name="Riley R."/>
            <person name="Andreopoulos W."/>
            <person name="He G."/>
            <person name="Johnson J."/>
            <person name="Barry K.W."/>
            <person name="Grigoriev I.V."/>
            <person name="Nagy L."/>
            <person name="Hibbett D."/>
            <person name="Henrissat B."/>
            <person name="Matheny P.B."/>
            <person name="Labbe J."/>
            <person name="Martin A.F."/>
        </authorList>
    </citation>
    <scope>NUCLEOTIDE SEQUENCE</scope>
    <source>
        <strain evidence="1">BPL698</strain>
    </source>
</reference>
<evidence type="ECO:0000313" key="1">
    <source>
        <dbReference type="EMBL" id="KAI9462548.1"/>
    </source>
</evidence>
<name>A0ACC0U433_9AGAM</name>
<evidence type="ECO:0000313" key="2">
    <source>
        <dbReference type="Proteomes" id="UP001207468"/>
    </source>
</evidence>
<protein>
    <submittedName>
        <fullName evidence="1">Dolichyl-diphosphooligosaccharide-protein glycosyltransferase</fullName>
    </submittedName>
</protein>